<comment type="caution">
    <text evidence="2">The sequence shown here is derived from an EMBL/GenBank/DDBJ whole genome shotgun (WGS) entry which is preliminary data.</text>
</comment>
<accession>A0A7C3I8Q8</accession>
<evidence type="ECO:0000313" key="2">
    <source>
        <dbReference type="EMBL" id="HFH30642.1"/>
    </source>
</evidence>
<organism evidence="2">
    <name type="scientific">Gracilinema caldarium</name>
    <dbReference type="NCBI Taxonomy" id="215591"/>
    <lineage>
        <taxon>Bacteria</taxon>
        <taxon>Pseudomonadati</taxon>
        <taxon>Spirochaetota</taxon>
        <taxon>Spirochaetia</taxon>
        <taxon>Spirochaetales</taxon>
        <taxon>Breznakiellaceae</taxon>
        <taxon>Gracilinema</taxon>
    </lineage>
</organism>
<keyword evidence="1" id="KW-1133">Transmembrane helix</keyword>
<feature type="transmembrane region" description="Helical" evidence="1">
    <location>
        <begin position="12"/>
        <end position="33"/>
    </location>
</feature>
<sequence>MKLHQPLSLSVFIYEVVRVVILLVMAASLQTLSLLSPTLMAYLLAPQLLFVFMALFIWIDELKYRSYLSLYVNGKIVSLWAGLLWVFTSFQSIVKAVVMYTGTAAETMMLLFAVLIPLEIVTIISMGLKLKRSAEDK</sequence>
<name>A0A7C3I8Q8_9SPIR</name>
<keyword evidence="1" id="KW-0472">Membrane</keyword>
<feature type="transmembrane region" description="Helical" evidence="1">
    <location>
        <begin position="108"/>
        <end position="128"/>
    </location>
</feature>
<dbReference type="EMBL" id="DSVL01000435">
    <property type="protein sequence ID" value="HFH30642.1"/>
    <property type="molecule type" value="Genomic_DNA"/>
</dbReference>
<protein>
    <submittedName>
        <fullName evidence="2">Uncharacterized protein</fullName>
    </submittedName>
</protein>
<evidence type="ECO:0000256" key="1">
    <source>
        <dbReference type="SAM" id="Phobius"/>
    </source>
</evidence>
<reference evidence="2" key="1">
    <citation type="journal article" date="2020" name="mSystems">
        <title>Genome- and Community-Level Interaction Insights into Carbon Utilization and Element Cycling Functions of Hydrothermarchaeota in Hydrothermal Sediment.</title>
        <authorList>
            <person name="Zhou Z."/>
            <person name="Liu Y."/>
            <person name="Xu W."/>
            <person name="Pan J."/>
            <person name="Luo Z.H."/>
            <person name="Li M."/>
        </authorList>
    </citation>
    <scope>NUCLEOTIDE SEQUENCE [LARGE SCALE GENOMIC DNA]</scope>
    <source>
        <strain evidence="2">SpSt-503</strain>
    </source>
</reference>
<dbReference type="AlphaFoldDB" id="A0A7C3I8Q8"/>
<proteinExistence type="predicted"/>
<feature type="transmembrane region" description="Helical" evidence="1">
    <location>
        <begin position="70"/>
        <end position="88"/>
    </location>
</feature>
<feature type="transmembrane region" description="Helical" evidence="1">
    <location>
        <begin position="39"/>
        <end position="58"/>
    </location>
</feature>
<gene>
    <name evidence="2" type="ORF">ENS59_14220</name>
</gene>
<keyword evidence="1" id="KW-0812">Transmembrane</keyword>